<evidence type="ECO:0008006" key="4">
    <source>
        <dbReference type="Google" id="ProtNLM"/>
    </source>
</evidence>
<name>A0A4U0XWJ3_9PEZI</name>
<organism evidence="2 3">
    <name type="scientific">Friedmanniomyces simplex</name>
    <dbReference type="NCBI Taxonomy" id="329884"/>
    <lineage>
        <taxon>Eukaryota</taxon>
        <taxon>Fungi</taxon>
        <taxon>Dikarya</taxon>
        <taxon>Ascomycota</taxon>
        <taxon>Pezizomycotina</taxon>
        <taxon>Dothideomycetes</taxon>
        <taxon>Dothideomycetidae</taxon>
        <taxon>Mycosphaerellales</taxon>
        <taxon>Teratosphaeriaceae</taxon>
        <taxon>Friedmanniomyces</taxon>
    </lineage>
</organism>
<sequence length="271" mass="29306">MSTPNGTGSDPLAENNGVNGILLPGTTIADQHTPEPPAEGSQSPPLSFPGPTVDGRQTTTTLYEPSQLAASPAIPALHRLINKAFKHSHITMGMPFNGERLPTEADYLKQVGVDPGTFVYIISWVDSGEPVATAGAHRYGGKVLMAEAEAHSERSTFSRLRVPKEAEGKGEEVWELKLMAVDVGFGGRGLASYLMKLVDEEVKRRVREVQRTEGGGAGGRLWMVLTTVTEANGEFYRKRGYVEDYETVHGPGFMGTPKGFRVVHMSRVLDG</sequence>
<dbReference type="AlphaFoldDB" id="A0A4U0XWJ3"/>
<evidence type="ECO:0000313" key="3">
    <source>
        <dbReference type="Proteomes" id="UP000309340"/>
    </source>
</evidence>
<comment type="caution">
    <text evidence="2">The sequence shown here is derived from an EMBL/GenBank/DDBJ whole genome shotgun (WGS) entry which is preliminary data.</text>
</comment>
<feature type="region of interest" description="Disordered" evidence="1">
    <location>
        <begin position="1"/>
        <end position="58"/>
    </location>
</feature>
<dbReference type="OrthoDB" id="3794209at2759"/>
<evidence type="ECO:0000256" key="1">
    <source>
        <dbReference type="SAM" id="MobiDB-lite"/>
    </source>
</evidence>
<protein>
    <recommendedName>
        <fullName evidence="4">N-acetyltransferase domain-containing protein</fullName>
    </recommendedName>
</protein>
<dbReference type="InterPro" id="IPR016181">
    <property type="entry name" value="Acyl_CoA_acyltransferase"/>
</dbReference>
<dbReference type="EMBL" id="NAJQ01000058">
    <property type="protein sequence ID" value="TKA81081.1"/>
    <property type="molecule type" value="Genomic_DNA"/>
</dbReference>
<dbReference type="SUPFAM" id="SSF55729">
    <property type="entry name" value="Acyl-CoA N-acyltransferases (Nat)"/>
    <property type="match status" value="1"/>
</dbReference>
<accession>A0A4U0XWJ3</accession>
<reference evidence="2 3" key="1">
    <citation type="submission" date="2017-03" db="EMBL/GenBank/DDBJ databases">
        <title>Genomes of endolithic fungi from Antarctica.</title>
        <authorList>
            <person name="Coleine C."/>
            <person name="Masonjones S."/>
            <person name="Stajich J.E."/>
        </authorList>
    </citation>
    <scope>NUCLEOTIDE SEQUENCE [LARGE SCALE GENOMIC DNA]</scope>
    <source>
        <strain evidence="2 3">CCFEE 5184</strain>
    </source>
</reference>
<keyword evidence="3" id="KW-1185">Reference proteome</keyword>
<dbReference type="Gene3D" id="3.40.630.30">
    <property type="match status" value="1"/>
</dbReference>
<gene>
    <name evidence="2" type="ORF">B0A55_02540</name>
</gene>
<proteinExistence type="predicted"/>
<dbReference type="Proteomes" id="UP000309340">
    <property type="component" value="Unassembled WGS sequence"/>
</dbReference>
<evidence type="ECO:0000313" key="2">
    <source>
        <dbReference type="EMBL" id="TKA81081.1"/>
    </source>
</evidence>